<sequence>MPLSYEQFFEDWLVESFWQMIDDLDVHYTLWPEVEQMFSDHPDVFGDNAQEKLESLLLQRLYVNHEDSWWEGIHIAQNEAFWERAKNNFFTAALYTLNEVIAEPIRLNQETFQFIQRHMTHRLPIETRSNDLRTLHAKALKSRLTAYQEHLHIMAYMWTQYFFIHLAVLFPAAFEAKLFGPYHRRAHFRLLPPKKKSQPKE</sequence>
<dbReference type="EMBL" id="PEBX01000001">
    <property type="protein sequence ID" value="PTQ57902.1"/>
    <property type="molecule type" value="Genomic_DNA"/>
</dbReference>
<protein>
    <submittedName>
        <fullName evidence="1">Uncharacterized protein</fullName>
    </submittedName>
</protein>
<accession>A0A2R6Y5F5</accession>
<name>A0A2R6Y5F5_9BACL</name>
<proteinExistence type="predicted"/>
<dbReference type="Proteomes" id="UP000244338">
    <property type="component" value="Unassembled WGS sequence"/>
</dbReference>
<organism evidence="1 2">
    <name type="scientific">Candidatus Carbonibacillus altaicus</name>
    <dbReference type="NCBI Taxonomy" id="2163959"/>
    <lineage>
        <taxon>Bacteria</taxon>
        <taxon>Bacillati</taxon>
        <taxon>Bacillota</taxon>
        <taxon>Bacilli</taxon>
        <taxon>Bacillales</taxon>
        <taxon>Candidatus Carbonibacillus</taxon>
    </lineage>
</organism>
<gene>
    <name evidence="1" type="ORF">BSOLF_0413</name>
</gene>
<comment type="caution">
    <text evidence="1">The sequence shown here is derived from an EMBL/GenBank/DDBJ whole genome shotgun (WGS) entry which is preliminary data.</text>
</comment>
<evidence type="ECO:0000313" key="2">
    <source>
        <dbReference type="Proteomes" id="UP000244338"/>
    </source>
</evidence>
<evidence type="ECO:0000313" key="1">
    <source>
        <dbReference type="EMBL" id="PTQ57902.1"/>
    </source>
</evidence>
<dbReference type="AlphaFoldDB" id="A0A2R6Y5F5"/>
<reference evidence="2" key="1">
    <citation type="journal article" date="2018" name="Sci. Rep.">
        <title>Lignite coal burning seam in the remote Altai Mountains harbors a hydrogen-driven thermophilic microbial community.</title>
        <authorList>
            <person name="Kadnikov V.V."/>
            <person name="Mardanov A.V."/>
            <person name="Ivasenko D.A."/>
            <person name="Antsiferov D.V."/>
            <person name="Beletsky A.V."/>
            <person name="Karnachuk O.V."/>
            <person name="Ravin N.V."/>
        </authorList>
    </citation>
    <scope>NUCLEOTIDE SEQUENCE [LARGE SCALE GENOMIC DNA]</scope>
</reference>